<evidence type="ECO:0000313" key="2">
    <source>
        <dbReference type="EMBL" id="MFC5428230.1"/>
    </source>
</evidence>
<gene>
    <name evidence="2" type="ORF">ACFPTO_05335</name>
</gene>
<comment type="caution">
    <text evidence="2">The sequence shown here is derived from an EMBL/GenBank/DDBJ whole genome shotgun (WGS) entry which is preliminary data.</text>
</comment>
<dbReference type="SUPFAM" id="SSF69118">
    <property type="entry name" value="AhpD-like"/>
    <property type="match status" value="1"/>
</dbReference>
<dbReference type="InterPro" id="IPR003779">
    <property type="entry name" value="CMD-like"/>
</dbReference>
<sequence length="70" mass="7123">MNRCQSNARPTTSRLLSVEGCIASHAAAAQKVGASKQEVAEAPGGAITLNAGAAFACSARAPEAFDQFDE</sequence>
<dbReference type="Pfam" id="PF02627">
    <property type="entry name" value="CMD"/>
    <property type="match status" value="1"/>
</dbReference>
<dbReference type="InterPro" id="IPR029032">
    <property type="entry name" value="AhpD-like"/>
</dbReference>
<proteinExistence type="predicted"/>
<keyword evidence="3" id="KW-1185">Reference proteome</keyword>
<dbReference type="Gene3D" id="1.20.1290.10">
    <property type="entry name" value="AhpD-like"/>
    <property type="match status" value="1"/>
</dbReference>
<dbReference type="RefSeq" id="WP_377709955.1">
    <property type="nucleotide sequence ID" value="NZ_JBHSMP010000007.1"/>
</dbReference>
<name>A0ABW0J5I0_9BURK</name>
<feature type="domain" description="Carboxymuconolactone decarboxylase-like" evidence="1">
    <location>
        <begin position="12"/>
        <end position="60"/>
    </location>
</feature>
<reference evidence="3" key="1">
    <citation type="journal article" date="2019" name="Int. J. Syst. Evol. Microbiol.">
        <title>The Global Catalogue of Microorganisms (GCM) 10K type strain sequencing project: providing services to taxonomists for standard genome sequencing and annotation.</title>
        <authorList>
            <consortium name="The Broad Institute Genomics Platform"/>
            <consortium name="The Broad Institute Genome Sequencing Center for Infectious Disease"/>
            <person name="Wu L."/>
            <person name="Ma J."/>
        </authorList>
    </citation>
    <scope>NUCLEOTIDE SEQUENCE [LARGE SCALE GENOMIC DNA]</scope>
    <source>
        <strain evidence="3">CCUG 56042</strain>
    </source>
</reference>
<accession>A0ABW0J5I0</accession>
<dbReference type="EMBL" id="JBHSMP010000007">
    <property type="protein sequence ID" value="MFC5428230.1"/>
    <property type="molecule type" value="Genomic_DNA"/>
</dbReference>
<evidence type="ECO:0000259" key="1">
    <source>
        <dbReference type="Pfam" id="PF02627"/>
    </source>
</evidence>
<dbReference type="Proteomes" id="UP001596103">
    <property type="component" value="Unassembled WGS sequence"/>
</dbReference>
<organism evidence="2 3">
    <name type="scientific">Paraburkholderia denitrificans</name>
    <dbReference type="NCBI Taxonomy" id="694025"/>
    <lineage>
        <taxon>Bacteria</taxon>
        <taxon>Pseudomonadati</taxon>
        <taxon>Pseudomonadota</taxon>
        <taxon>Betaproteobacteria</taxon>
        <taxon>Burkholderiales</taxon>
        <taxon>Burkholderiaceae</taxon>
        <taxon>Paraburkholderia</taxon>
    </lineage>
</organism>
<evidence type="ECO:0000313" key="3">
    <source>
        <dbReference type="Proteomes" id="UP001596103"/>
    </source>
</evidence>
<protein>
    <submittedName>
        <fullName evidence="2">Carboxymuconolactone decarboxylase family protein</fullName>
    </submittedName>
</protein>